<dbReference type="SUPFAM" id="SSF50370">
    <property type="entry name" value="Ricin B-like lectins"/>
    <property type="match status" value="1"/>
</dbReference>
<comment type="caution">
    <text evidence="6">The sequence shown here is derived from an EMBL/GenBank/DDBJ whole genome shotgun (WGS) entry which is preliminary data.</text>
</comment>
<feature type="chain" id="PRO_5046110333" evidence="4">
    <location>
        <begin position="20"/>
        <end position="821"/>
    </location>
</feature>
<evidence type="ECO:0000313" key="6">
    <source>
        <dbReference type="EMBL" id="MBO0623379.1"/>
    </source>
</evidence>
<protein>
    <submittedName>
        <fullName evidence="6">RICIN domain-containing protein</fullName>
    </submittedName>
</protein>
<comment type="similarity">
    <text evidence="1">Belongs to the glycosyl hydrolase 25 family.</text>
</comment>
<organism evidence="6 7">
    <name type="scientific">Bifidobacterium asteroides</name>
    <dbReference type="NCBI Taxonomy" id="1684"/>
    <lineage>
        <taxon>Bacteria</taxon>
        <taxon>Bacillati</taxon>
        <taxon>Actinomycetota</taxon>
        <taxon>Actinomycetes</taxon>
        <taxon>Bifidobacteriales</taxon>
        <taxon>Bifidobacteriaceae</taxon>
        <taxon>Bifidobacterium</taxon>
    </lineage>
</organism>
<name>A0ABS3IVN7_9BIFI</name>
<dbReference type="InterPro" id="IPR002053">
    <property type="entry name" value="Glyco_hydro_25"/>
</dbReference>
<dbReference type="PANTHER" id="PTHR34135:SF2">
    <property type="entry name" value="LYSOZYME"/>
    <property type="match status" value="1"/>
</dbReference>
<accession>A0ABS3IVN7</accession>
<dbReference type="InterPro" id="IPR018337">
    <property type="entry name" value="Cell_wall/Cho-bd_repeat"/>
</dbReference>
<evidence type="ECO:0000259" key="5">
    <source>
        <dbReference type="SMART" id="SM00458"/>
    </source>
</evidence>
<feature type="compositionally biased region" description="Polar residues" evidence="3">
    <location>
        <begin position="53"/>
        <end position="73"/>
    </location>
</feature>
<evidence type="ECO:0000256" key="1">
    <source>
        <dbReference type="ARBA" id="ARBA00010646"/>
    </source>
</evidence>
<evidence type="ECO:0000313" key="7">
    <source>
        <dbReference type="Proteomes" id="UP000664299"/>
    </source>
</evidence>
<proteinExistence type="inferred from homology"/>
<keyword evidence="2" id="KW-0677">Repeat</keyword>
<dbReference type="InterPro" id="IPR017853">
    <property type="entry name" value="GH"/>
</dbReference>
<dbReference type="Proteomes" id="UP000664299">
    <property type="component" value="Unassembled WGS sequence"/>
</dbReference>
<dbReference type="PROSITE" id="PS51904">
    <property type="entry name" value="GLYCOSYL_HYDROL_F25_2"/>
    <property type="match status" value="1"/>
</dbReference>
<evidence type="ECO:0000256" key="3">
    <source>
        <dbReference type="SAM" id="MobiDB-lite"/>
    </source>
</evidence>
<reference evidence="6" key="1">
    <citation type="submission" date="2021-03" db="EMBL/GenBank/DDBJ databases">
        <title>Genome sequence of Bifidobacterium asteroides strain wkB204 isolated from a honey bee gut.</title>
        <authorList>
            <person name="Motta E.V.S."/>
            <person name="Kwong W.K."/>
            <person name="Moran N.A."/>
        </authorList>
    </citation>
    <scope>NUCLEOTIDE SEQUENCE</scope>
    <source>
        <strain evidence="6">WkB204</strain>
    </source>
</reference>
<dbReference type="Gene3D" id="2.10.270.20">
    <property type="match status" value="1"/>
</dbReference>
<dbReference type="SUPFAM" id="SSF69360">
    <property type="entry name" value="Cell wall binding repeat"/>
    <property type="match status" value="1"/>
</dbReference>
<dbReference type="SUPFAM" id="SSF51445">
    <property type="entry name" value="(Trans)glycosidases"/>
    <property type="match status" value="1"/>
</dbReference>
<sequence length="821" mass="89908">MLWSVIKNILVIAATAAMAGPMGFQPSAPGSTAAEWNPQSATQEQVAEEGHASPSTIGNQDQSQSVSMPDNPNQPLPEKISNAIPKDATVVANDLALTPDQQLKQLDSGKKVTDPKIVGTSTRQADPLAKTNGESFIPVHVDKVRKAIKDSKTDSDQQTKGNQGAAVKQAIANLSQSKDGVPDSSVRSRTSFASLQNNEYGAHWGFYQGSQAFFEADGTLFAEQAKGVIDVSVWQNTINWEAVKNSGVDGAIIRLGYGWGNGLDKQAKRNISECKRLGIPFGVYIYSYAYDANTAAAEGDNAVNLLRQAGVSPYDLSYPVHYDLENWTWAGHSHPTDPGTYDQIVNTWWGKLSSAGYNRLSLYSYTNYLYSALNSDNIHSKTHWVASYGPRTGFHFRSADKGWQYSSSGSVSGISGHVDLNAFSNMRSQPDFNGTDPNSFASKVTDVPEGRYYIASLFDNRYVDVTGASPDNGVPLDIWPYNGQDNQQFYIKPAGGGNYTIATGYSKVVDASGPSADNGTPLIQFSANGGRNQQWTLYRCIDGSYYIASVYAGSRNKVWDITASNGAPGSRLELWAANQGENQRFKLVSVNGSGNGNSSSSGQLVSADGGKYWYENGAKARSKEIYDSSAGLWYWAGDDGQLAQGWKTLPDGRRVYYDPRTLGMAHGERLIDGAWYYFAYDGNMVRSRDLYLTSNGGKYVRYAADGKMVKGESSKAGKWYFFDPVTGAMAKGWKHVSSNGGKWVYYDPSNGQMLHGEAYINENWYYFNDWSGATTYGWKHLASNGGKWVYYDPVMGWMLKGWHQVDGSMRHFDETTGAVLN</sequence>
<dbReference type="Gene3D" id="2.80.10.50">
    <property type="match status" value="2"/>
</dbReference>
<evidence type="ECO:0000256" key="2">
    <source>
        <dbReference type="ARBA" id="ARBA00022737"/>
    </source>
</evidence>
<feature type="region of interest" description="Disordered" evidence="3">
    <location>
        <begin position="106"/>
        <end position="128"/>
    </location>
</feature>
<dbReference type="CDD" id="cd00161">
    <property type="entry name" value="beta-trefoil_Ricin-like"/>
    <property type="match status" value="1"/>
</dbReference>
<dbReference type="Pfam" id="PF19127">
    <property type="entry name" value="Choline_bind_3"/>
    <property type="match status" value="1"/>
</dbReference>
<dbReference type="PANTHER" id="PTHR34135">
    <property type="entry name" value="LYSOZYME"/>
    <property type="match status" value="1"/>
</dbReference>
<feature type="region of interest" description="Disordered" evidence="3">
    <location>
        <begin position="28"/>
        <end position="80"/>
    </location>
</feature>
<dbReference type="Pfam" id="PF01183">
    <property type="entry name" value="Glyco_hydro_25"/>
    <property type="match status" value="1"/>
</dbReference>
<dbReference type="InterPro" id="IPR035992">
    <property type="entry name" value="Ricin_B-like_lectins"/>
</dbReference>
<gene>
    <name evidence="6" type="ORF">J1F30_03205</name>
</gene>
<keyword evidence="4" id="KW-0732">Signal</keyword>
<evidence type="ECO:0000256" key="4">
    <source>
        <dbReference type="SAM" id="SignalP"/>
    </source>
</evidence>
<dbReference type="Gene3D" id="2.10.270.10">
    <property type="entry name" value="Cholin Binding"/>
    <property type="match status" value="2"/>
</dbReference>
<dbReference type="EMBL" id="JAFMNU010000003">
    <property type="protein sequence ID" value="MBO0623379.1"/>
    <property type="molecule type" value="Genomic_DNA"/>
</dbReference>
<dbReference type="Gene3D" id="3.20.20.80">
    <property type="entry name" value="Glycosidases"/>
    <property type="match status" value="1"/>
</dbReference>
<dbReference type="SMART" id="SM00458">
    <property type="entry name" value="RICIN"/>
    <property type="match status" value="1"/>
</dbReference>
<dbReference type="Pfam" id="PF14200">
    <property type="entry name" value="RicinB_lectin_2"/>
    <property type="match status" value="2"/>
</dbReference>
<keyword evidence="7" id="KW-1185">Reference proteome</keyword>
<feature type="signal peptide" evidence="4">
    <location>
        <begin position="1"/>
        <end position="19"/>
    </location>
</feature>
<feature type="domain" description="Ricin B lectin" evidence="5">
    <location>
        <begin position="449"/>
        <end position="588"/>
    </location>
</feature>
<dbReference type="InterPro" id="IPR000772">
    <property type="entry name" value="Ricin_B_lectin"/>
</dbReference>